<dbReference type="GO" id="GO:0006352">
    <property type="term" value="P:DNA-templated transcription initiation"/>
    <property type="evidence" value="ECO:0007669"/>
    <property type="project" value="UniProtKB-UniRule"/>
</dbReference>
<dbReference type="Proteomes" id="UP000192569">
    <property type="component" value="Chromosome I"/>
</dbReference>
<dbReference type="InterPro" id="IPR013325">
    <property type="entry name" value="RNA_pol_sigma_r2"/>
</dbReference>
<comment type="subcellular location">
    <subcellularLocation>
        <location evidence="6">Cytoplasm</location>
    </subcellularLocation>
</comment>
<keyword evidence="9" id="KW-1185">Reference proteome</keyword>
<dbReference type="Pfam" id="PF04542">
    <property type="entry name" value="Sigma70_r2"/>
    <property type="match status" value="1"/>
</dbReference>
<evidence type="ECO:0000313" key="9">
    <source>
        <dbReference type="Proteomes" id="UP000192569"/>
    </source>
</evidence>
<comment type="similarity">
    <text evidence="6">Belongs to the sigma-70 factor family. SigI subfamily.</text>
</comment>
<accession>A0A1W1VZU1</accession>
<evidence type="ECO:0000256" key="3">
    <source>
        <dbReference type="ARBA" id="ARBA00023082"/>
    </source>
</evidence>
<feature type="domain" description="RNA polymerase sigma-70 region 2" evidence="7">
    <location>
        <begin position="28"/>
        <end position="99"/>
    </location>
</feature>
<dbReference type="InterPro" id="IPR014284">
    <property type="entry name" value="RNA_pol_sigma-70_dom"/>
</dbReference>
<dbReference type="Gene3D" id="1.10.1740.10">
    <property type="match status" value="1"/>
</dbReference>
<keyword evidence="1 6" id="KW-0963">Cytoplasm</keyword>
<organism evidence="8 9">
    <name type="scientific">Thermanaeromonas toyohensis ToBE</name>
    <dbReference type="NCBI Taxonomy" id="698762"/>
    <lineage>
        <taxon>Bacteria</taxon>
        <taxon>Bacillati</taxon>
        <taxon>Bacillota</taxon>
        <taxon>Clostridia</taxon>
        <taxon>Neomoorellales</taxon>
        <taxon>Neomoorellaceae</taxon>
        <taxon>Thermanaeromonas</taxon>
    </lineage>
</organism>
<keyword evidence="5 6" id="KW-0804">Transcription</keyword>
<evidence type="ECO:0000256" key="4">
    <source>
        <dbReference type="ARBA" id="ARBA00023125"/>
    </source>
</evidence>
<dbReference type="InterPro" id="IPR014244">
    <property type="entry name" value="RNA_pol_sigma-I"/>
</dbReference>
<dbReference type="EMBL" id="LT838272">
    <property type="protein sequence ID" value="SMB98858.1"/>
    <property type="molecule type" value="Genomic_DNA"/>
</dbReference>
<keyword evidence="2 6" id="KW-0805">Transcription regulation</keyword>
<protein>
    <recommendedName>
        <fullName evidence="6">RNA polymerase sigma factor SigI</fullName>
    </recommendedName>
</protein>
<evidence type="ECO:0000256" key="1">
    <source>
        <dbReference type="ARBA" id="ARBA00022490"/>
    </source>
</evidence>
<dbReference type="STRING" id="698762.SAMN00808754_2593"/>
<proteinExistence type="inferred from homology"/>
<name>A0A1W1VZU1_9FIRM</name>
<feature type="short sequence motif" description="Polymerase core binding" evidence="6">
    <location>
        <begin position="54"/>
        <end position="67"/>
    </location>
</feature>
<keyword evidence="4 6" id="KW-0238">DNA-binding</keyword>
<comment type="activity regulation">
    <text evidence="6">Negatively regulated by the anti-sigma-I factor RsgI.</text>
</comment>
<dbReference type="PANTHER" id="PTHR30385">
    <property type="entry name" value="SIGMA FACTOR F FLAGELLAR"/>
    <property type="match status" value="1"/>
</dbReference>
<dbReference type="SUPFAM" id="SSF88946">
    <property type="entry name" value="Sigma2 domain of RNA polymerase sigma factors"/>
    <property type="match status" value="1"/>
</dbReference>
<gene>
    <name evidence="6" type="primary">sigI</name>
    <name evidence="8" type="ORF">SAMN00808754_2593</name>
</gene>
<comment type="function">
    <text evidence="6">Sigma factors are initiation factors that promote the attachment of RNA polymerase to specific initiation sites and are then released.</text>
</comment>
<dbReference type="GO" id="GO:0003677">
    <property type="term" value="F:DNA binding"/>
    <property type="evidence" value="ECO:0007669"/>
    <property type="project" value="UniProtKB-UniRule"/>
</dbReference>
<dbReference type="GO" id="GO:0016987">
    <property type="term" value="F:sigma factor activity"/>
    <property type="evidence" value="ECO:0007669"/>
    <property type="project" value="UniProtKB-UniRule"/>
</dbReference>
<dbReference type="GO" id="GO:0005737">
    <property type="term" value="C:cytoplasm"/>
    <property type="evidence" value="ECO:0007669"/>
    <property type="project" value="UniProtKB-SubCell"/>
</dbReference>
<reference evidence="8 9" key="1">
    <citation type="submission" date="2017-04" db="EMBL/GenBank/DDBJ databases">
        <authorList>
            <person name="Afonso C.L."/>
            <person name="Miller P.J."/>
            <person name="Scott M.A."/>
            <person name="Spackman E."/>
            <person name="Goraichik I."/>
            <person name="Dimitrov K.M."/>
            <person name="Suarez D.L."/>
            <person name="Swayne D.E."/>
        </authorList>
    </citation>
    <scope>NUCLEOTIDE SEQUENCE [LARGE SCALE GENOMIC DNA]</scope>
    <source>
        <strain evidence="8 9">ToBE</strain>
    </source>
</reference>
<dbReference type="InterPro" id="IPR007627">
    <property type="entry name" value="RNA_pol_sigma70_r2"/>
</dbReference>
<feature type="DNA-binding region" description="H-T-H motif" evidence="6">
    <location>
        <begin position="187"/>
        <end position="206"/>
    </location>
</feature>
<keyword evidence="6" id="KW-0346">Stress response</keyword>
<evidence type="ECO:0000313" key="8">
    <source>
        <dbReference type="EMBL" id="SMB98858.1"/>
    </source>
</evidence>
<dbReference type="NCBIfam" id="TIGR02937">
    <property type="entry name" value="sigma70-ECF"/>
    <property type="match status" value="1"/>
</dbReference>
<evidence type="ECO:0000256" key="6">
    <source>
        <dbReference type="HAMAP-Rule" id="MF_02064"/>
    </source>
</evidence>
<dbReference type="PANTHER" id="PTHR30385:SF6">
    <property type="entry name" value="RNA POLYMERASE SIGMA FACTOR SIGI"/>
    <property type="match status" value="1"/>
</dbReference>
<dbReference type="RefSeq" id="WP_084666238.1">
    <property type="nucleotide sequence ID" value="NZ_LT838272.1"/>
</dbReference>
<sequence>MRQLPLGADPNHLLSLARKGNDLAREELIRKFTPFILNIVSRLSGRFVRLGEDDEASIGLMAFNEAIDTYDPRKGVSFLTLAETVIRRRIIDYFRQEERHRQHLATQDIQVSSTPEDHHWAWELVDRREEIVRYQKELASYGISFADLVRNCPRHQDARQRALACARTIADNPLLRRYLEEKKELPLKALGHNLKTSRKTLERHRKYIIALALIIMGDYDYLKEYISQAERGESNGG</sequence>
<evidence type="ECO:0000256" key="5">
    <source>
        <dbReference type="ARBA" id="ARBA00023163"/>
    </source>
</evidence>
<keyword evidence="3 6" id="KW-0731">Sigma factor</keyword>
<dbReference type="AlphaFoldDB" id="A0A1W1VZU1"/>
<dbReference type="PIRSF" id="PIRSF038953">
    <property type="entry name" value="SigI"/>
    <property type="match status" value="1"/>
</dbReference>
<evidence type="ECO:0000259" key="7">
    <source>
        <dbReference type="Pfam" id="PF04542"/>
    </source>
</evidence>
<dbReference type="NCBIfam" id="TIGR02895">
    <property type="entry name" value="spore_sigI"/>
    <property type="match status" value="1"/>
</dbReference>
<evidence type="ECO:0000256" key="2">
    <source>
        <dbReference type="ARBA" id="ARBA00023015"/>
    </source>
</evidence>
<comment type="subunit">
    <text evidence="6">Interacts with RsgI.</text>
</comment>
<dbReference type="HAMAP" id="MF_02064">
    <property type="entry name" value="Sigma70_SigI"/>
    <property type="match status" value="1"/>
</dbReference>